<dbReference type="EMBL" id="JAAAXJ010000002">
    <property type="protein sequence ID" value="NBJ23814.1"/>
    <property type="molecule type" value="Genomic_DNA"/>
</dbReference>
<dbReference type="Gene3D" id="3.30.730.10">
    <property type="entry name" value="AP2/ERF domain"/>
    <property type="match status" value="1"/>
</dbReference>
<dbReference type="InterPro" id="IPR036955">
    <property type="entry name" value="AP2/ERF_dom_sf"/>
</dbReference>
<feature type="domain" description="HNH nuclease" evidence="1">
    <location>
        <begin position="72"/>
        <end position="115"/>
    </location>
</feature>
<name>A0ABW9YTW4_9HYPH</name>
<keyword evidence="2" id="KW-0255">Endonuclease</keyword>
<dbReference type="Gene3D" id="3.90.75.20">
    <property type="match status" value="1"/>
</dbReference>
<reference evidence="2 3" key="1">
    <citation type="submission" date="2020-01" db="EMBL/GenBank/DDBJ databases">
        <title>Microvirga sp. nov., an arsenate reduction bacterium isolated from Tibet hotspring sediments.</title>
        <authorList>
            <person name="Yuan C.-G."/>
        </authorList>
    </citation>
    <scope>NUCLEOTIDE SEQUENCE [LARGE SCALE GENOMIC DNA]</scope>
    <source>
        <strain evidence="2 3">SYSU G3D203</strain>
    </source>
</reference>
<dbReference type="Pfam" id="PF13392">
    <property type="entry name" value="HNH_3"/>
    <property type="match status" value="1"/>
</dbReference>
<dbReference type="RefSeq" id="WP_161721012.1">
    <property type="nucleotide sequence ID" value="NZ_JAAAXI010000001.1"/>
</dbReference>
<dbReference type="GO" id="GO:0004519">
    <property type="term" value="F:endonuclease activity"/>
    <property type="evidence" value="ECO:0007669"/>
    <property type="project" value="UniProtKB-KW"/>
</dbReference>
<protein>
    <submittedName>
        <fullName evidence="2">HNH endonuclease</fullName>
    </submittedName>
</protein>
<dbReference type="Proteomes" id="UP000818323">
    <property type="component" value="Unassembled WGS sequence"/>
</dbReference>
<proteinExistence type="predicted"/>
<gene>
    <name evidence="2" type="ORF">GR303_05525</name>
</gene>
<organism evidence="2 3">
    <name type="scientific">Microvirga arsenatis</name>
    <dbReference type="NCBI Taxonomy" id="2692265"/>
    <lineage>
        <taxon>Bacteria</taxon>
        <taxon>Pseudomonadati</taxon>
        <taxon>Pseudomonadota</taxon>
        <taxon>Alphaproteobacteria</taxon>
        <taxon>Hyphomicrobiales</taxon>
        <taxon>Methylobacteriaceae</taxon>
        <taxon>Microvirga</taxon>
    </lineage>
</organism>
<dbReference type="InterPro" id="IPR016177">
    <property type="entry name" value="DNA-bd_dom_sf"/>
</dbReference>
<sequence length="179" mass="20003">MTTPLQARAQRTAEREAALPPERLRELLTYDPGTGDIRWAVRRSGSRGIGSIAGHTSKDGYIRIEINDRSFLAHRVAWALYHGVWPPAYLDHLNGNRSDNRIANLRSATATENRRYRASRNSTGFRGVSRSGNRFAASITVDGRTIHLGSYRLPEVAAEVYAQAARQHFGEFARPDEDA</sequence>
<keyword evidence="2" id="KW-0540">Nuclease</keyword>
<dbReference type="InterPro" id="IPR044925">
    <property type="entry name" value="His-Me_finger_sf"/>
</dbReference>
<evidence type="ECO:0000313" key="2">
    <source>
        <dbReference type="EMBL" id="NBJ23814.1"/>
    </source>
</evidence>
<keyword evidence="3" id="KW-1185">Reference proteome</keyword>
<dbReference type="InterPro" id="IPR003615">
    <property type="entry name" value="HNH_nuc"/>
</dbReference>
<dbReference type="SUPFAM" id="SSF54171">
    <property type="entry name" value="DNA-binding domain"/>
    <property type="match status" value="1"/>
</dbReference>
<evidence type="ECO:0000259" key="1">
    <source>
        <dbReference type="Pfam" id="PF13392"/>
    </source>
</evidence>
<keyword evidence="2" id="KW-0378">Hydrolase</keyword>
<comment type="caution">
    <text evidence="2">The sequence shown here is derived from an EMBL/GenBank/DDBJ whole genome shotgun (WGS) entry which is preliminary data.</text>
</comment>
<accession>A0ABW9YTW4</accession>
<evidence type="ECO:0000313" key="3">
    <source>
        <dbReference type="Proteomes" id="UP000818323"/>
    </source>
</evidence>
<dbReference type="SUPFAM" id="SSF54060">
    <property type="entry name" value="His-Me finger endonucleases"/>
    <property type="match status" value="1"/>
</dbReference>